<name>A0AA89QD55_STRCU</name>
<proteinExistence type="predicted"/>
<evidence type="ECO:0000313" key="3">
    <source>
        <dbReference type="Proteomes" id="UP000579531"/>
    </source>
</evidence>
<gene>
    <name evidence="1" type="ORF">HNR72_007373</name>
    <name evidence="2" type="ORF">HNR72_007994</name>
</gene>
<accession>A0AA89QD55</accession>
<dbReference type="Proteomes" id="UP000579531">
    <property type="component" value="Unassembled WGS sequence"/>
</dbReference>
<dbReference type="AlphaFoldDB" id="A0AA89QD55"/>
<dbReference type="EMBL" id="JACHLX010000002">
    <property type="protein sequence ID" value="MBB5816872.1"/>
    <property type="molecule type" value="Genomic_DNA"/>
</dbReference>
<organism evidence="1 3">
    <name type="scientific">Streptomyces collinus</name>
    <dbReference type="NCBI Taxonomy" id="42684"/>
    <lineage>
        <taxon>Bacteria</taxon>
        <taxon>Bacillati</taxon>
        <taxon>Actinomycetota</taxon>
        <taxon>Actinomycetes</taxon>
        <taxon>Kitasatosporales</taxon>
        <taxon>Streptomycetaceae</taxon>
        <taxon>Streptomyces</taxon>
    </lineage>
</organism>
<protein>
    <submittedName>
        <fullName evidence="1">Uncharacterized protein</fullName>
    </submittedName>
</protein>
<sequence length="68" mass="6970">MRRTPSAAAGGLVSMGNSACVSPFRPVIQEAEAPRAAGLRDLVGGEVELLAYTAPQAGGRGAGCEQWR</sequence>
<evidence type="ECO:0000313" key="1">
    <source>
        <dbReference type="EMBL" id="MBB5816345.1"/>
    </source>
</evidence>
<dbReference type="EMBL" id="JACHLX010000001">
    <property type="protein sequence ID" value="MBB5816345.1"/>
    <property type="molecule type" value="Genomic_DNA"/>
</dbReference>
<dbReference type="GeneID" id="93835857"/>
<comment type="caution">
    <text evidence="1">The sequence shown here is derived from an EMBL/GenBank/DDBJ whole genome shotgun (WGS) entry which is preliminary data.</text>
</comment>
<dbReference type="RefSeq" id="WP_184853762.1">
    <property type="nucleotide sequence ID" value="NZ_BAABFE010000021.1"/>
</dbReference>
<reference evidence="1 3" key="1">
    <citation type="submission" date="2020-08" db="EMBL/GenBank/DDBJ databases">
        <title>Sequencing the genomes of 1000 actinobacteria strains.</title>
        <authorList>
            <person name="Klenk H.-P."/>
        </authorList>
    </citation>
    <scope>NUCLEOTIDE SEQUENCE [LARGE SCALE GENOMIC DNA]</scope>
    <source>
        <strain evidence="1 3">DSM 40129</strain>
    </source>
</reference>
<keyword evidence="3" id="KW-1185">Reference proteome</keyword>
<evidence type="ECO:0000313" key="2">
    <source>
        <dbReference type="EMBL" id="MBB5816872.1"/>
    </source>
</evidence>